<dbReference type="SMART" id="SM00986">
    <property type="entry name" value="UDG"/>
    <property type="match status" value="1"/>
</dbReference>
<proteinExistence type="predicted"/>
<dbReference type="Pfam" id="PF03167">
    <property type="entry name" value="UDG"/>
    <property type="match status" value="1"/>
</dbReference>
<dbReference type="InterPro" id="IPR005122">
    <property type="entry name" value="Uracil-DNA_glycosylase-like"/>
</dbReference>
<dbReference type="InterPro" id="IPR036895">
    <property type="entry name" value="Uracil-DNA_glycosylase-like_sf"/>
</dbReference>
<organism evidence="2 3">
    <name type="scientific">Myroides marinus</name>
    <dbReference type="NCBI Taxonomy" id="703342"/>
    <lineage>
        <taxon>Bacteria</taxon>
        <taxon>Pseudomonadati</taxon>
        <taxon>Bacteroidota</taxon>
        <taxon>Flavobacteriia</taxon>
        <taxon>Flavobacteriales</taxon>
        <taxon>Flavobacteriaceae</taxon>
        <taxon>Myroides</taxon>
    </lineage>
</organism>
<dbReference type="SMART" id="SM00987">
    <property type="entry name" value="UreE_C"/>
    <property type="match status" value="1"/>
</dbReference>
<dbReference type="AlphaFoldDB" id="A0A1H6VND3"/>
<dbReference type="PANTHER" id="PTHR42160">
    <property type="entry name" value="URACIL-DNA GLYCOSYLASE SUPERFAMILY PROTEIN"/>
    <property type="match status" value="1"/>
</dbReference>
<feature type="domain" description="Uracil-DNA glycosylase-like" evidence="1">
    <location>
        <begin position="27"/>
        <end position="183"/>
    </location>
</feature>
<protein>
    <submittedName>
        <fullName evidence="2">Uracil-DNA glycosylase, family 4</fullName>
    </submittedName>
</protein>
<evidence type="ECO:0000259" key="1">
    <source>
        <dbReference type="SMART" id="SM00986"/>
    </source>
</evidence>
<dbReference type="SUPFAM" id="SSF52141">
    <property type="entry name" value="Uracil-DNA glycosylase-like"/>
    <property type="match status" value="1"/>
</dbReference>
<name>A0A1H6VND3_9FLAO</name>
<dbReference type="Gene3D" id="3.40.470.10">
    <property type="entry name" value="Uracil-DNA glycosylase-like domain"/>
    <property type="match status" value="1"/>
</dbReference>
<gene>
    <name evidence="2" type="ORF">SAMN04488018_109105</name>
</gene>
<evidence type="ECO:0000313" key="2">
    <source>
        <dbReference type="EMBL" id="SEJ02180.1"/>
    </source>
</evidence>
<sequence length="211" mass="24115">MNNFDQLLIDIRNCKLCDKELPLGARPVVLSSVESKIVIIGQAPGLKVHQSGIPFHDKSGEQLRRWLGVTEEEFYDTANFSIIPMGFCYPGKGVSGDLPPKKICAPTWHPQLLEQLTSVKLILLIGKYAQDYYLKTNTSLTDNVQAFHEYLPTYFPLPHPSPRNNIWKAKNKWFEQEVIPVLQHQVKVILNKESVLNSFSEREFVSKKHVD</sequence>
<dbReference type="EMBL" id="FNYS01000009">
    <property type="protein sequence ID" value="SEJ02180.1"/>
    <property type="molecule type" value="Genomic_DNA"/>
</dbReference>
<reference evidence="2 3" key="1">
    <citation type="submission" date="2016-10" db="EMBL/GenBank/DDBJ databases">
        <authorList>
            <person name="de Groot N.N."/>
        </authorList>
    </citation>
    <scope>NUCLEOTIDE SEQUENCE [LARGE SCALE GENOMIC DNA]</scope>
    <source>
        <strain evidence="2 3">DSM 23048</strain>
    </source>
</reference>
<dbReference type="CDD" id="cd10033">
    <property type="entry name" value="UDG_like"/>
    <property type="match status" value="1"/>
</dbReference>
<accession>A0A1H6VND3</accession>
<evidence type="ECO:0000313" key="3">
    <source>
        <dbReference type="Proteomes" id="UP000183077"/>
    </source>
</evidence>
<dbReference type="GeneID" id="82257379"/>
<dbReference type="InterPro" id="IPR047124">
    <property type="entry name" value="HI_0220.2"/>
</dbReference>
<dbReference type="Proteomes" id="UP000183077">
    <property type="component" value="Unassembled WGS sequence"/>
</dbReference>
<dbReference type="RefSeq" id="WP_074746346.1">
    <property type="nucleotide sequence ID" value="NZ_FNYS01000009.1"/>
</dbReference>
<dbReference type="PANTHER" id="PTHR42160:SF1">
    <property type="entry name" value="URACIL-DNA GLYCOSYLASE SUPERFAMILY PROTEIN"/>
    <property type="match status" value="1"/>
</dbReference>